<keyword evidence="3" id="KW-1185">Reference proteome</keyword>
<feature type="signal peptide" evidence="1">
    <location>
        <begin position="1"/>
        <end position="22"/>
    </location>
</feature>
<dbReference type="AlphaFoldDB" id="A0A226EJS4"/>
<protein>
    <submittedName>
        <fullName evidence="2">Uncharacterized protein</fullName>
    </submittedName>
</protein>
<dbReference type="EMBL" id="LNIX01000003">
    <property type="protein sequence ID" value="OXA57709.1"/>
    <property type="molecule type" value="Genomic_DNA"/>
</dbReference>
<organism evidence="2 3">
    <name type="scientific">Folsomia candida</name>
    <name type="common">Springtail</name>
    <dbReference type="NCBI Taxonomy" id="158441"/>
    <lineage>
        <taxon>Eukaryota</taxon>
        <taxon>Metazoa</taxon>
        <taxon>Ecdysozoa</taxon>
        <taxon>Arthropoda</taxon>
        <taxon>Hexapoda</taxon>
        <taxon>Collembola</taxon>
        <taxon>Entomobryomorpha</taxon>
        <taxon>Isotomoidea</taxon>
        <taxon>Isotomidae</taxon>
        <taxon>Proisotominae</taxon>
        <taxon>Folsomia</taxon>
    </lineage>
</organism>
<gene>
    <name evidence="2" type="ORF">Fcan01_07367</name>
</gene>
<reference evidence="2 3" key="1">
    <citation type="submission" date="2015-12" db="EMBL/GenBank/DDBJ databases">
        <title>The genome of Folsomia candida.</title>
        <authorList>
            <person name="Faddeeva A."/>
            <person name="Derks M.F."/>
            <person name="Anvar Y."/>
            <person name="Smit S."/>
            <person name="Van Straalen N."/>
            <person name="Roelofs D."/>
        </authorList>
    </citation>
    <scope>NUCLEOTIDE SEQUENCE [LARGE SCALE GENOMIC DNA]</scope>
    <source>
        <strain evidence="2 3">VU population</strain>
        <tissue evidence="2">Whole body</tissue>
    </source>
</reference>
<comment type="caution">
    <text evidence="2">The sequence shown here is derived from an EMBL/GenBank/DDBJ whole genome shotgun (WGS) entry which is preliminary data.</text>
</comment>
<dbReference type="Proteomes" id="UP000198287">
    <property type="component" value="Unassembled WGS sequence"/>
</dbReference>
<feature type="chain" id="PRO_5012601392" evidence="1">
    <location>
        <begin position="23"/>
        <end position="194"/>
    </location>
</feature>
<sequence>MKSVKTSSFLLAVSVTLSAVTSSPFQPNYSERDSARTNLGQSIQTIFNEKTTETPIEVSSPHYNMTFLPIIMGSFPQSASDPLISPESLGNLEEVNRDYAQSAPNITKPYQPMMTQIAIIQQVPVVTSGENLFNGLAKNVGQLNVTGVISEAFKLAQISIGLFGQALANQLTVDSNSLLVIHNSTKLVGEQVKF</sequence>
<evidence type="ECO:0000313" key="2">
    <source>
        <dbReference type="EMBL" id="OXA57709.1"/>
    </source>
</evidence>
<keyword evidence="1" id="KW-0732">Signal</keyword>
<proteinExistence type="predicted"/>
<evidence type="ECO:0000256" key="1">
    <source>
        <dbReference type="SAM" id="SignalP"/>
    </source>
</evidence>
<name>A0A226EJS4_FOLCA</name>
<accession>A0A226EJS4</accession>
<evidence type="ECO:0000313" key="3">
    <source>
        <dbReference type="Proteomes" id="UP000198287"/>
    </source>
</evidence>